<dbReference type="InterPro" id="IPR000073">
    <property type="entry name" value="AB_hydrolase_1"/>
</dbReference>
<dbReference type="Gene3D" id="3.40.50.1820">
    <property type="entry name" value="alpha/beta hydrolase"/>
    <property type="match status" value="1"/>
</dbReference>
<feature type="domain" description="AB hydrolase-1" evidence="1">
    <location>
        <begin position="56"/>
        <end position="161"/>
    </location>
</feature>
<dbReference type="KEGG" id="cep:Cri9333_4491"/>
<keyword evidence="3" id="KW-1185">Reference proteome</keyword>
<protein>
    <submittedName>
        <fullName evidence="2">Alpha/beta hydrolase fold protein</fullName>
    </submittedName>
</protein>
<dbReference type="Pfam" id="PF00561">
    <property type="entry name" value="Abhydrolase_1"/>
    <property type="match status" value="1"/>
</dbReference>
<dbReference type="GO" id="GO:0016787">
    <property type="term" value="F:hydrolase activity"/>
    <property type="evidence" value="ECO:0007669"/>
    <property type="project" value="UniProtKB-KW"/>
</dbReference>
<dbReference type="InterPro" id="IPR000639">
    <property type="entry name" value="Epox_hydrolase-like"/>
</dbReference>
<evidence type="ECO:0000313" key="2">
    <source>
        <dbReference type="EMBL" id="AFZ15272.1"/>
    </source>
</evidence>
<sequence>MIILIISVLLILLLTTSIYHAVASKIEQDKYPPPGQLIDVGGYKLHLYSIGEGSPRVIFDHSLGSLGWSNYLVFNEVAKITKVVVCDRAGYGYSETSPKPRTSAEIVQELHTLLTKADISQPYIFVGDSFGGYTARLYADKFPDRVVGMVLTHALHEDTVLNFPLSIILIKIVFLIGFKVTQISANFGIIRLAGLMGLFEFFKKELRQFNQNDLMRLKMSFYSAKHWEAMFREVRDIKPSSEQVKNTGSLGDLPLVVVSVQHFLKRSLLTFFLPLKQVDEAWTKMQPELLKLSSNSKEIVAEDSGHFVGIDQPEVMIKAINELIDQVRSQHLSKSK</sequence>
<dbReference type="PRINTS" id="PR00111">
    <property type="entry name" value="ABHYDROLASE"/>
</dbReference>
<dbReference type="HOGENOM" id="CLU_020336_9_0_3"/>
<keyword evidence="2" id="KW-0378">Hydrolase</keyword>
<dbReference type="STRING" id="1173022.Cri9333_4491"/>
<name>K9W692_9CYAN</name>
<dbReference type="AlphaFoldDB" id="K9W692"/>
<dbReference type="PANTHER" id="PTHR43798:SF33">
    <property type="entry name" value="HYDROLASE, PUTATIVE (AFU_ORTHOLOGUE AFUA_2G14860)-RELATED"/>
    <property type="match status" value="1"/>
</dbReference>
<dbReference type="SUPFAM" id="SSF53474">
    <property type="entry name" value="alpha/beta-Hydrolases"/>
    <property type="match status" value="1"/>
</dbReference>
<evidence type="ECO:0000313" key="3">
    <source>
        <dbReference type="Proteomes" id="UP000010472"/>
    </source>
</evidence>
<dbReference type="OrthoDB" id="59888at2"/>
<dbReference type="InterPro" id="IPR050266">
    <property type="entry name" value="AB_hydrolase_sf"/>
</dbReference>
<dbReference type="PANTHER" id="PTHR43798">
    <property type="entry name" value="MONOACYLGLYCEROL LIPASE"/>
    <property type="match status" value="1"/>
</dbReference>
<reference evidence="2 3" key="1">
    <citation type="submission" date="2012-06" db="EMBL/GenBank/DDBJ databases">
        <title>Finished chromosome of genome of Crinalium epipsammum PCC 9333.</title>
        <authorList>
            <consortium name="US DOE Joint Genome Institute"/>
            <person name="Gugger M."/>
            <person name="Coursin T."/>
            <person name="Rippka R."/>
            <person name="Tandeau De Marsac N."/>
            <person name="Huntemann M."/>
            <person name="Wei C.-L."/>
            <person name="Han J."/>
            <person name="Detter J.C."/>
            <person name="Han C."/>
            <person name="Tapia R."/>
            <person name="Davenport K."/>
            <person name="Daligault H."/>
            <person name="Erkkila T."/>
            <person name="Gu W."/>
            <person name="Munk A.C.C."/>
            <person name="Teshima H."/>
            <person name="Xu Y."/>
            <person name="Chain P."/>
            <person name="Chen A."/>
            <person name="Krypides N."/>
            <person name="Mavromatis K."/>
            <person name="Markowitz V."/>
            <person name="Szeto E."/>
            <person name="Ivanova N."/>
            <person name="Mikhailova N."/>
            <person name="Ovchinnikova G."/>
            <person name="Pagani I."/>
            <person name="Pati A."/>
            <person name="Goodwin L."/>
            <person name="Peters L."/>
            <person name="Pitluck S."/>
            <person name="Woyke T."/>
            <person name="Kerfeld C."/>
        </authorList>
    </citation>
    <scope>NUCLEOTIDE SEQUENCE [LARGE SCALE GENOMIC DNA]</scope>
    <source>
        <strain evidence="2 3">PCC 9333</strain>
    </source>
</reference>
<evidence type="ECO:0000259" key="1">
    <source>
        <dbReference type="Pfam" id="PF00561"/>
    </source>
</evidence>
<dbReference type="PRINTS" id="PR00412">
    <property type="entry name" value="EPOXHYDRLASE"/>
</dbReference>
<proteinExistence type="predicted"/>
<dbReference type="EMBL" id="CP003620">
    <property type="protein sequence ID" value="AFZ15272.1"/>
    <property type="molecule type" value="Genomic_DNA"/>
</dbReference>
<organism evidence="2 3">
    <name type="scientific">Crinalium epipsammum PCC 9333</name>
    <dbReference type="NCBI Taxonomy" id="1173022"/>
    <lineage>
        <taxon>Bacteria</taxon>
        <taxon>Bacillati</taxon>
        <taxon>Cyanobacteriota</taxon>
        <taxon>Cyanophyceae</taxon>
        <taxon>Gomontiellales</taxon>
        <taxon>Gomontiellaceae</taxon>
        <taxon>Crinalium</taxon>
    </lineage>
</organism>
<accession>K9W692</accession>
<dbReference type="RefSeq" id="WP_015205363.1">
    <property type="nucleotide sequence ID" value="NC_019753.1"/>
</dbReference>
<dbReference type="eggNOG" id="COG0596">
    <property type="taxonomic scope" value="Bacteria"/>
</dbReference>
<dbReference type="Proteomes" id="UP000010472">
    <property type="component" value="Chromosome"/>
</dbReference>
<dbReference type="GO" id="GO:0016020">
    <property type="term" value="C:membrane"/>
    <property type="evidence" value="ECO:0007669"/>
    <property type="project" value="TreeGrafter"/>
</dbReference>
<dbReference type="InterPro" id="IPR029058">
    <property type="entry name" value="AB_hydrolase_fold"/>
</dbReference>
<gene>
    <name evidence="2" type="ORF">Cri9333_4491</name>
</gene>